<protein>
    <submittedName>
        <fullName evidence="1">Uncharacterized protein</fullName>
    </submittedName>
</protein>
<reference evidence="1 2" key="2">
    <citation type="journal article" date="2022" name="Mol. Ecol. Resour.">
        <title>The genomes of chicory, endive, great burdock and yacon provide insights into Asteraceae paleo-polyploidization history and plant inulin production.</title>
        <authorList>
            <person name="Fan W."/>
            <person name="Wang S."/>
            <person name="Wang H."/>
            <person name="Wang A."/>
            <person name="Jiang F."/>
            <person name="Liu H."/>
            <person name="Zhao H."/>
            <person name="Xu D."/>
            <person name="Zhang Y."/>
        </authorList>
    </citation>
    <scope>NUCLEOTIDE SEQUENCE [LARGE SCALE GENOMIC DNA]</scope>
    <source>
        <strain evidence="2">cv. Niubang</strain>
    </source>
</reference>
<evidence type="ECO:0000313" key="1">
    <source>
        <dbReference type="EMBL" id="KAI3728835.1"/>
    </source>
</evidence>
<gene>
    <name evidence="1" type="ORF">L6452_17479</name>
</gene>
<keyword evidence="2" id="KW-1185">Reference proteome</keyword>
<dbReference type="Proteomes" id="UP001055879">
    <property type="component" value="Linkage Group LG05"/>
</dbReference>
<comment type="caution">
    <text evidence="1">The sequence shown here is derived from an EMBL/GenBank/DDBJ whole genome shotgun (WGS) entry which is preliminary data.</text>
</comment>
<dbReference type="EMBL" id="CM042051">
    <property type="protein sequence ID" value="KAI3728835.1"/>
    <property type="molecule type" value="Genomic_DNA"/>
</dbReference>
<sequence>MGFHKTVAADKWEFANEYFKCVRKDLLIEIHRRKTVTRPKPKSDGVADSVSPPSSSGDHLESSSTSLLGSKNPGFVTPLPPTVEELENLSDENEKLKKEKQLMTSELEHAKKQCDDLMSLLCLCVKVAPDQIDRILSGGDVAVGEMATTVGHETNGDVDDDDGDRDEDCFW</sequence>
<reference evidence="2" key="1">
    <citation type="journal article" date="2022" name="Mol. Ecol. Resour.">
        <title>The genomes of chicory, endive, great burdock and yacon provide insights into Asteraceae palaeo-polyploidization history and plant inulin production.</title>
        <authorList>
            <person name="Fan W."/>
            <person name="Wang S."/>
            <person name="Wang H."/>
            <person name="Wang A."/>
            <person name="Jiang F."/>
            <person name="Liu H."/>
            <person name="Zhao H."/>
            <person name="Xu D."/>
            <person name="Zhang Y."/>
        </authorList>
    </citation>
    <scope>NUCLEOTIDE SEQUENCE [LARGE SCALE GENOMIC DNA]</scope>
    <source>
        <strain evidence="2">cv. Niubang</strain>
    </source>
</reference>
<organism evidence="1 2">
    <name type="scientific">Arctium lappa</name>
    <name type="common">Greater burdock</name>
    <name type="synonym">Lappa major</name>
    <dbReference type="NCBI Taxonomy" id="4217"/>
    <lineage>
        <taxon>Eukaryota</taxon>
        <taxon>Viridiplantae</taxon>
        <taxon>Streptophyta</taxon>
        <taxon>Embryophyta</taxon>
        <taxon>Tracheophyta</taxon>
        <taxon>Spermatophyta</taxon>
        <taxon>Magnoliopsida</taxon>
        <taxon>eudicotyledons</taxon>
        <taxon>Gunneridae</taxon>
        <taxon>Pentapetalae</taxon>
        <taxon>asterids</taxon>
        <taxon>campanulids</taxon>
        <taxon>Asterales</taxon>
        <taxon>Asteraceae</taxon>
        <taxon>Carduoideae</taxon>
        <taxon>Cardueae</taxon>
        <taxon>Arctiinae</taxon>
        <taxon>Arctium</taxon>
    </lineage>
</organism>
<proteinExistence type="predicted"/>
<accession>A0ACB9C3P7</accession>
<name>A0ACB9C3P7_ARCLA</name>
<evidence type="ECO:0000313" key="2">
    <source>
        <dbReference type="Proteomes" id="UP001055879"/>
    </source>
</evidence>